<feature type="domain" description="HAMP" evidence="7">
    <location>
        <begin position="226"/>
        <end position="278"/>
    </location>
</feature>
<dbReference type="Pfam" id="PF00015">
    <property type="entry name" value="MCPsignal"/>
    <property type="match status" value="1"/>
</dbReference>
<dbReference type="PANTHER" id="PTHR32089:SF112">
    <property type="entry name" value="LYSOZYME-LIKE PROTEIN-RELATED"/>
    <property type="match status" value="1"/>
</dbReference>
<evidence type="ECO:0000256" key="2">
    <source>
        <dbReference type="ARBA" id="ARBA00029447"/>
    </source>
</evidence>
<keyword evidence="5" id="KW-0472">Membrane</keyword>
<dbReference type="Proteomes" id="UP001300692">
    <property type="component" value="Unassembled WGS sequence"/>
</dbReference>
<sequence length="716" mass="78200">MKVKSFFQNMNVTIGKKIRTSFLVLILVILFNVVYTSLTLNTSIGVLNTISDEVNPTLETLRDFNNLISESKTYSTNWVYISTYQKDKEKLTEIHNTLYPAQKEKVLSMVDKMELAEEKEELTSIIDSYEKILADQKTVMESLQTGMDYEDPMTVFICEDLIESNIVPQSDDLIERLNATIEIKNQHSEELKETMQSSFSSLTTTIIFLGVVAAVFAFLISNWLSRNITSPIKYLQETISQIQIGKIPEKITIKNRDEIGAMSEGINSVIEGFRSSSEFAEQIGKGNLNADFTSLSSEDALGNALLAMRNNLIRVIEETNEVVKLAGQEGMLEARVNVDDKDGAWKDLASAVNDLLHSFATPIVEVKRIIAAMAEGDLRPHYNGEGKGEIRLLIDSLNTASDNLNTLIANIVKNAAIVDESSLEMLNASVEMNSNTDEIASAIAQMSSGAQNQVVKVDESSNLVESILNSSNEMRSKAESINQAAKASVAKSERGRTMIDNIGSAMQEIATYAKETYESINVLTQRSAEITRVLGVITDIASQTNLLALNAAIEAAQAGEAGRGFAVVAEEIRKLAEDSRNSAQEIEKLVEDVQKDTQQASSVMETMNKSVSTGSSATTEASAAFNEIAESTNASLALSEDIMNATKEQGESINQVVTITESVVVIAEQTAAGTEEVASSATELSSGMNNYNEKSEELTKVAASLKEFAGQFILRQ</sequence>
<dbReference type="PROSITE" id="PS50111">
    <property type="entry name" value="CHEMOTAXIS_TRANSDUC_2"/>
    <property type="match status" value="1"/>
</dbReference>
<dbReference type="Gene3D" id="1.20.120.1530">
    <property type="match status" value="1"/>
</dbReference>
<feature type="transmembrane region" description="Helical" evidence="5">
    <location>
        <begin position="202"/>
        <end position="224"/>
    </location>
</feature>
<dbReference type="SMART" id="SM00283">
    <property type="entry name" value="MA"/>
    <property type="match status" value="1"/>
</dbReference>
<protein>
    <submittedName>
        <fullName evidence="8">Methyl-accepting chemotaxis protein</fullName>
    </submittedName>
</protein>
<dbReference type="InterPro" id="IPR004089">
    <property type="entry name" value="MCPsignal_dom"/>
</dbReference>
<evidence type="ECO:0000256" key="5">
    <source>
        <dbReference type="SAM" id="Phobius"/>
    </source>
</evidence>
<feature type="coiled-coil region" evidence="4">
    <location>
        <begin position="569"/>
        <end position="596"/>
    </location>
</feature>
<accession>A0ABT3D0K7</accession>
<gene>
    <name evidence="8" type="ORF">N7U62_21890</name>
</gene>
<feature type="domain" description="Methyl-accepting transducer" evidence="6">
    <location>
        <begin position="428"/>
        <end position="664"/>
    </location>
</feature>
<evidence type="ECO:0000256" key="1">
    <source>
        <dbReference type="ARBA" id="ARBA00023224"/>
    </source>
</evidence>
<dbReference type="Gene3D" id="1.10.287.950">
    <property type="entry name" value="Methyl-accepting chemotaxis protein"/>
    <property type="match status" value="1"/>
</dbReference>
<keyword evidence="5" id="KW-0812">Transmembrane</keyword>
<comment type="similarity">
    <text evidence="2">Belongs to the methyl-accepting chemotaxis (MCP) protein family.</text>
</comment>
<dbReference type="PANTHER" id="PTHR32089">
    <property type="entry name" value="METHYL-ACCEPTING CHEMOTAXIS PROTEIN MCPB"/>
    <property type="match status" value="1"/>
</dbReference>
<reference evidence="8 9" key="1">
    <citation type="submission" date="2022-10" db="EMBL/GenBank/DDBJ databases">
        <title>Comparative genomics and taxonomic characterization of three novel marine species of genus Reichenbachiella exhibiting antioxidant and polysaccharide degradation activities.</title>
        <authorList>
            <person name="Muhammad N."/>
            <person name="Lee Y.-J."/>
            <person name="Ko J."/>
            <person name="Kim S.-G."/>
        </authorList>
    </citation>
    <scope>NUCLEOTIDE SEQUENCE [LARGE SCALE GENOMIC DNA]</scope>
    <source>
        <strain evidence="8 9">ABR2-5</strain>
    </source>
</reference>
<evidence type="ECO:0000259" key="6">
    <source>
        <dbReference type="PROSITE" id="PS50111"/>
    </source>
</evidence>
<dbReference type="Pfam" id="PF00672">
    <property type="entry name" value="HAMP"/>
    <property type="match status" value="1"/>
</dbReference>
<evidence type="ECO:0000256" key="4">
    <source>
        <dbReference type="SAM" id="Coils"/>
    </source>
</evidence>
<dbReference type="RefSeq" id="WP_264140254.1">
    <property type="nucleotide sequence ID" value="NZ_JAOYOD010000001.1"/>
</dbReference>
<feature type="domain" description="HAMP" evidence="7">
    <location>
        <begin position="357"/>
        <end position="409"/>
    </location>
</feature>
<dbReference type="CDD" id="cd11386">
    <property type="entry name" value="MCP_signal"/>
    <property type="match status" value="1"/>
</dbReference>
<keyword evidence="9" id="KW-1185">Reference proteome</keyword>
<dbReference type="Gene3D" id="6.10.340.10">
    <property type="match status" value="1"/>
</dbReference>
<organism evidence="8 9">
    <name type="scientific">Reichenbachiella ulvae</name>
    <dbReference type="NCBI Taxonomy" id="2980104"/>
    <lineage>
        <taxon>Bacteria</taxon>
        <taxon>Pseudomonadati</taxon>
        <taxon>Bacteroidota</taxon>
        <taxon>Cytophagia</taxon>
        <taxon>Cytophagales</taxon>
        <taxon>Reichenbachiellaceae</taxon>
        <taxon>Reichenbachiella</taxon>
    </lineage>
</organism>
<dbReference type="Pfam" id="PF18947">
    <property type="entry name" value="HAMP_2"/>
    <property type="match status" value="1"/>
</dbReference>
<dbReference type="SUPFAM" id="SSF58104">
    <property type="entry name" value="Methyl-accepting chemotaxis protein (MCP) signaling domain"/>
    <property type="match status" value="1"/>
</dbReference>
<dbReference type="CDD" id="cd06225">
    <property type="entry name" value="HAMP"/>
    <property type="match status" value="2"/>
</dbReference>
<proteinExistence type="inferred from homology"/>
<evidence type="ECO:0000313" key="9">
    <source>
        <dbReference type="Proteomes" id="UP001300692"/>
    </source>
</evidence>
<dbReference type="PROSITE" id="PS50885">
    <property type="entry name" value="HAMP"/>
    <property type="match status" value="2"/>
</dbReference>
<name>A0ABT3D0K7_9BACT</name>
<dbReference type="SMART" id="SM00304">
    <property type="entry name" value="HAMP"/>
    <property type="match status" value="2"/>
</dbReference>
<comment type="caution">
    <text evidence="8">The sequence shown here is derived from an EMBL/GenBank/DDBJ whole genome shotgun (WGS) entry which is preliminary data.</text>
</comment>
<dbReference type="EMBL" id="JAOYOD010000001">
    <property type="protein sequence ID" value="MCV9389333.1"/>
    <property type="molecule type" value="Genomic_DNA"/>
</dbReference>
<keyword evidence="1 3" id="KW-0807">Transducer</keyword>
<dbReference type="SUPFAM" id="SSF158472">
    <property type="entry name" value="HAMP domain-like"/>
    <property type="match status" value="1"/>
</dbReference>
<evidence type="ECO:0000256" key="3">
    <source>
        <dbReference type="PROSITE-ProRule" id="PRU00284"/>
    </source>
</evidence>
<evidence type="ECO:0000313" key="8">
    <source>
        <dbReference type="EMBL" id="MCV9389333.1"/>
    </source>
</evidence>
<evidence type="ECO:0000259" key="7">
    <source>
        <dbReference type="PROSITE" id="PS50885"/>
    </source>
</evidence>
<keyword evidence="4" id="KW-0175">Coiled coil</keyword>
<keyword evidence="5" id="KW-1133">Transmembrane helix</keyword>
<dbReference type="InterPro" id="IPR003660">
    <property type="entry name" value="HAMP_dom"/>
</dbReference>